<dbReference type="Gramene" id="OMO58369">
    <property type="protein sequence ID" value="OMO58369"/>
    <property type="gene ID" value="CCACVL1_25464"/>
</dbReference>
<name>A0A1R3GK00_COCAP</name>
<evidence type="ECO:0000313" key="1">
    <source>
        <dbReference type="EMBL" id="OMO58369.1"/>
    </source>
</evidence>
<reference evidence="1 2" key="1">
    <citation type="submission" date="2013-09" db="EMBL/GenBank/DDBJ databases">
        <title>Corchorus capsularis genome sequencing.</title>
        <authorList>
            <person name="Alam M."/>
            <person name="Haque M.S."/>
            <person name="Islam M.S."/>
            <person name="Emdad E.M."/>
            <person name="Islam M.M."/>
            <person name="Ahmed B."/>
            <person name="Halim A."/>
            <person name="Hossen Q.M.M."/>
            <person name="Hossain M.Z."/>
            <person name="Ahmed R."/>
            <person name="Khan M.M."/>
            <person name="Islam R."/>
            <person name="Rashid M.M."/>
            <person name="Khan S.A."/>
            <person name="Rahman M.S."/>
            <person name="Alam M."/>
        </authorList>
    </citation>
    <scope>NUCLEOTIDE SEQUENCE [LARGE SCALE GENOMIC DNA]</scope>
    <source>
        <strain evidence="2">cv. CVL-1</strain>
        <tissue evidence="1">Whole seedling</tissue>
    </source>
</reference>
<evidence type="ECO:0000313" key="2">
    <source>
        <dbReference type="Proteomes" id="UP000188268"/>
    </source>
</evidence>
<organism evidence="1 2">
    <name type="scientific">Corchorus capsularis</name>
    <name type="common">Jute</name>
    <dbReference type="NCBI Taxonomy" id="210143"/>
    <lineage>
        <taxon>Eukaryota</taxon>
        <taxon>Viridiplantae</taxon>
        <taxon>Streptophyta</taxon>
        <taxon>Embryophyta</taxon>
        <taxon>Tracheophyta</taxon>
        <taxon>Spermatophyta</taxon>
        <taxon>Magnoliopsida</taxon>
        <taxon>eudicotyledons</taxon>
        <taxon>Gunneridae</taxon>
        <taxon>Pentapetalae</taxon>
        <taxon>rosids</taxon>
        <taxon>malvids</taxon>
        <taxon>Malvales</taxon>
        <taxon>Malvaceae</taxon>
        <taxon>Grewioideae</taxon>
        <taxon>Apeibeae</taxon>
        <taxon>Corchorus</taxon>
    </lineage>
</organism>
<gene>
    <name evidence="1" type="ORF">CCACVL1_25464</name>
</gene>
<protein>
    <submittedName>
        <fullName evidence="1">Uncharacterized protein</fullName>
    </submittedName>
</protein>
<dbReference type="AlphaFoldDB" id="A0A1R3GK00"/>
<comment type="caution">
    <text evidence="1">The sequence shown here is derived from an EMBL/GenBank/DDBJ whole genome shotgun (WGS) entry which is preliminary data.</text>
</comment>
<proteinExistence type="predicted"/>
<sequence>MGAVAGCSEIKGDCEEILRRFQALAI</sequence>
<dbReference type="EMBL" id="AWWV01014220">
    <property type="protein sequence ID" value="OMO58369.1"/>
    <property type="molecule type" value="Genomic_DNA"/>
</dbReference>
<accession>A0A1R3GK00</accession>
<keyword evidence="2" id="KW-1185">Reference proteome</keyword>
<dbReference type="Proteomes" id="UP000188268">
    <property type="component" value="Unassembled WGS sequence"/>
</dbReference>